<dbReference type="GO" id="GO:0016746">
    <property type="term" value="F:acyltransferase activity"/>
    <property type="evidence" value="ECO:0007669"/>
    <property type="project" value="UniProtKB-KW"/>
</dbReference>
<keyword evidence="6" id="KW-0016">Alginate biosynthesis</keyword>
<keyword evidence="4" id="KW-0732">Signal</keyword>
<sequence>MSDSRRRRWGTLLFGLAWGGALWLGLRVGCTAFDTNPEHLTGLLGLAYMAAWGPFFALSRLAPVGKAARFALCTFSIASTFAVLEVPALLRIIDYRTVFTTPTPPWQRSGNRPDPDLIYVRQGHQRTRFRYDGAELYGLRGAKPWQRYNCELALDANGFRNPTDADSTDVVVVGDSFVEGLHVEAPELMTARLAEKLGQTVTNLGRTGYGPQQERNVLVRHGLNLGPKTCVWAFYEGNDLQDLHEFDANQKNLKWILDDRRSSSFYSRCFVRNSLGFAVRNWLRPEPTRPAASYAGRFTDRAGKDVEIYFSTGIQHGAGGPELPRGGSDELKRVRAILAEAHELCAARGIELVVAFIPAKFRVYQDLCRFAADSPCRDWPIDDLPDVMARTVAAISPEIGYVDLSGPLRAAARSGGLVYLPDDTHWSAEGHEVAAQAIAGRLAGRPSPRDAVESRRGLTQR</sequence>
<dbReference type="OrthoDB" id="5446411at2"/>
<evidence type="ECO:0000256" key="3">
    <source>
        <dbReference type="ARBA" id="ARBA00022679"/>
    </source>
</evidence>
<gene>
    <name evidence="9" type="primary">algJ</name>
    <name evidence="9" type="ORF">BSF38_04727</name>
</gene>
<dbReference type="Proteomes" id="UP000186309">
    <property type="component" value="Chromosome"/>
</dbReference>
<dbReference type="GO" id="GO:0042597">
    <property type="term" value="C:periplasmic space"/>
    <property type="evidence" value="ECO:0007669"/>
    <property type="project" value="UniProtKB-SubCell"/>
</dbReference>
<evidence type="ECO:0000256" key="5">
    <source>
        <dbReference type="ARBA" id="ARBA00022764"/>
    </source>
</evidence>
<dbReference type="GO" id="GO:0016788">
    <property type="term" value="F:hydrolase activity, acting on ester bonds"/>
    <property type="evidence" value="ECO:0007669"/>
    <property type="project" value="UniProtKB-ARBA"/>
</dbReference>
<feature type="domain" description="AlgX/AlgJ SGNH hydrolase-like" evidence="8">
    <location>
        <begin position="329"/>
        <end position="450"/>
    </location>
</feature>
<evidence type="ECO:0000259" key="8">
    <source>
        <dbReference type="Pfam" id="PF16822"/>
    </source>
</evidence>
<dbReference type="UniPathway" id="UPA00286"/>
<evidence type="ECO:0000313" key="10">
    <source>
        <dbReference type="Proteomes" id="UP000186309"/>
    </source>
</evidence>
<dbReference type="SUPFAM" id="SSF52266">
    <property type="entry name" value="SGNH hydrolase"/>
    <property type="match status" value="1"/>
</dbReference>
<keyword evidence="5" id="KW-0574">Periplasm</keyword>
<reference evidence="10" key="1">
    <citation type="submission" date="2016-12" db="EMBL/GenBank/DDBJ databases">
        <title>Comparative genomics of four Isosphaeraceae planctomycetes: a common pool of plasmids and glycoside hydrolase genes.</title>
        <authorList>
            <person name="Ivanova A."/>
        </authorList>
    </citation>
    <scope>NUCLEOTIDE SEQUENCE [LARGE SCALE GENOMIC DNA]</scope>
    <source>
        <strain evidence="10">PX4</strain>
    </source>
</reference>
<dbReference type="GO" id="GO:0042121">
    <property type="term" value="P:alginic acid biosynthetic process"/>
    <property type="evidence" value="ECO:0007669"/>
    <property type="project" value="UniProtKB-UniPathway"/>
</dbReference>
<dbReference type="Pfam" id="PF16822">
    <property type="entry name" value="ALGX"/>
    <property type="match status" value="1"/>
</dbReference>
<keyword evidence="7" id="KW-0472">Membrane</keyword>
<dbReference type="STRING" id="1387353.BSF38_04727"/>
<feature type="transmembrane region" description="Helical" evidence="7">
    <location>
        <begin position="39"/>
        <end position="58"/>
    </location>
</feature>
<keyword evidence="7" id="KW-1133">Transmembrane helix</keyword>
<dbReference type="AlphaFoldDB" id="A0A1U7CW85"/>
<comment type="subcellular location">
    <subcellularLocation>
        <location evidence="1">Periplasm</location>
    </subcellularLocation>
</comment>
<evidence type="ECO:0000256" key="6">
    <source>
        <dbReference type="ARBA" id="ARBA00022841"/>
    </source>
</evidence>
<proteinExistence type="predicted"/>
<evidence type="ECO:0000256" key="4">
    <source>
        <dbReference type="ARBA" id="ARBA00022729"/>
    </source>
</evidence>
<dbReference type="InterPro" id="IPR036514">
    <property type="entry name" value="SGNH_hydro_sf"/>
</dbReference>
<accession>A0A1U7CW85</accession>
<comment type="pathway">
    <text evidence="2">Glycan biosynthesis; alginate biosynthesis.</text>
</comment>
<evidence type="ECO:0000256" key="7">
    <source>
        <dbReference type="SAM" id="Phobius"/>
    </source>
</evidence>
<dbReference type="KEGG" id="pbor:BSF38_04727"/>
<keyword evidence="9" id="KW-0012">Acyltransferase</keyword>
<keyword evidence="3 9" id="KW-0808">Transferase</keyword>
<organism evidence="9 10">
    <name type="scientific">Paludisphaera borealis</name>
    <dbReference type="NCBI Taxonomy" id="1387353"/>
    <lineage>
        <taxon>Bacteria</taxon>
        <taxon>Pseudomonadati</taxon>
        <taxon>Planctomycetota</taxon>
        <taxon>Planctomycetia</taxon>
        <taxon>Isosphaerales</taxon>
        <taxon>Isosphaeraceae</taxon>
        <taxon>Paludisphaera</taxon>
    </lineage>
</organism>
<dbReference type="InterPro" id="IPR031811">
    <property type="entry name" value="ALGX/ALGJ_SGNH-like"/>
</dbReference>
<name>A0A1U7CW85_9BACT</name>
<evidence type="ECO:0000256" key="1">
    <source>
        <dbReference type="ARBA" id="ARBA00004418"/>
    </source>
</evidence>
<evidence type="ECO:0000256" key="2">
    <source>
        <dbReference type="ARBA" id="ARBA00005182"/>
    </source>
</evidence>
<dbReference type="EMBL" id="CP019082">
    <property type="protein sequence ID" value="APW63166.1"/>
    <property type="molecule type" value="Genomic_DNA"/>
</dbReference>
<dbReference type="EC" id="2.3.1.-" evidence="9"/>
<dbReference type="Gene3D" id="3.40.50.1110">
    <property type="entry name" value="SGNH hydrolase"/>
    <property type="match status" value="1"/>
</dbReference>
<feature type="transmembrane region" description="Helical" evidence="7">
    <location>
        <begin position="70"/>
        <end position="90"/>
    </location>
</feature>
<evidence type="ECO:0000313" key="9">
    <source>
        <dbReference type="EMBL" id="APW63166.1"/>
    </source>
</evidence>
<keyword evidence="10" id="KW-1185">Reference proteome</keyword>
<keyword evidence="7" id="KW-0812">Transmembrane</keyword>
<dbReference type="RefSeq" id="WP_076349556.1">
    <property type="nucleotide sequence ID" value="NZ_CP019082.1"/>
</dbReference>
<protein>
    <submittedName>
        <fullName evidence="9">Putative alginate O-acetylase AlgJ</fullName>
        <ecNumber evidence="9">2.3.1.-</ecNumber>
    </submittedName>
</protein>